<organism evidence="2 3">
    <name type="scientific">Phytophthora megakarya</name>
    <dbReference type="NCBI Taxonomy" id="4795"/>
    <lineage>
        <taxon>Eukaryota</taxon>
        <taxon>Sar</taxon>
        <taxon>Stramenopiles</taxon>
        <taxon>Oomycota</taxon>
        <taxon>Peronosporomycetes</taxon>
        <taxon>Peronosporales</taxon>
        <taxon>Peronosporaceae</taxon>
        <taxon>Phytophthora</taxon>
    </lineage>
</organism>
<reference evidence="3" key="1">
    <citation type="submission" date="2017-03" db="EMBL/GenBank/DDBJ databases">
        <title>Phytopthora megakarya and P. palmivora, two closely related causual agents of cacao black pod achieved similar genome size and gene model numbers by different mechanisms.</title>
        <authorList>
            <person name="Ali S."/>
            <person name="Shao J."/>
            <person name="Larry D.J."/>
            <person name="Kronmiller B."/>
            <person name="Shen D."/>
            <person name="Strem M.D."/>
            <person name="Melnick R.L."/>
            <person name="Guiltinan M.J."/>
            <person name="Tyler B.M."/>
            <person name="Meinhardt L.W."/>
            <person name="Bailey B.A."/>
        </authorList>
    </citation>
    <scope>NUCLEOTIDE SEQUENCE [LARGE SCALE GENOMIC DNA]</scope>
    <source>
        <strain evidence="3">zdho120</strain>
    </source>
</reference>
<keyword evidence="3" id="KW-1185">Reference proteome</keyword>
<evidence type="ECO:0000313" key="3">
    <source>
        <dbReference type="Proteomes" id="UP000198211"/>
    </source>
</evidence>
<comment type="caution">
    <text evidence="2">The sequence shown here is derived from an EMBL/GenBank/DDBJ whole genome shotgun (WGS) entry which is preliminary data.</text>
</comment>
<dbReference type="EMBL" id="NBNE01005565">
    <property type="protein sequence ID" value="OWZ03369.1"/>
    <property type="molecule type" value="Genomic_DNA"/>
</dbReference>
<feature type="region of interest" description="Disordered" evidence="1">
    <location>
        <begin position="84"/>
        <end position="127"/>
    </location>
</feature>
<feature type="compositionally biased region" description="Basic and acidic residues" evidence="1">
    <location>
        <begin position="113"/>
        <end position="127"/>
    </location>
</feature>
<proteinExistence type="predicted"/>
<evidence type="ECO:0000256" key="1">
    <source>
        <dbReference type="SAM" id="MobiDB-lite"/>
    </source>
</evidence>
<dbReference type="AlphaFoldDB" id="A0A225VEJ3"/>
<accession>A0A225VEJ3</accession>
<protein>
    <submittedName>
        <fullName evidence="2">Uncharacterized protein</fullName>
    </submittedName>
</protein>
<name>A0A225VEJ3_9STRA</name>
<gene>
    <name evidence="2" type="ORF">PHMEG_00024909</name>
</gene>
<sequence>MDRRQRERQRTWTNLKSTLLSRYGEKLDRSAAEWRVGRRVMMPGETPADFAAGLRSVVGRNRISERVLLGQFYRCLDKTTRKLVQQEPKPQTRIDKTTRKLVQQEPKPQTLEEAVKKATDIDDPRIT</sequence>
<dbReference type="Proteomes" id="UP000198211">
    <property type="component" value="Unassembled WGS sequence"/>
</dbReference>
<dbReference type="OrthoDB" id="90449at2759"/>
<evidence type="ECO:0000313" key="2">
    <source>
        <dbReference type="EMBL" id="OWZ03369.1"/>
    </source>
</evidence>